<dbReference type="InterPro" id="IPR007330">
    <property type="entry name" value="MIT_dom"/>
</dbReference>
<feature type="non-terminal residue" evidence="2">
    <location>
        <position position="1"/>
    </location>
</feature>
<dbReference type="Proteomes" id="UP001205998">
    <property type="component" value="Unassembled WGS sequence"/>
</dbReference>
<comment type="caution">
    <text evidence="2">The sequence shown here is derived from an EMBL/GenBank/DDBJ whole genome shotgun (WGS) entry which is preliminary data.</text>
</comment>
<name>A0AAD5ABQ3_SILAS</name>
<dbReference type="InterPro" id="IPR036181">
    <property type="entry name" value="MIT_dom_sf"/>
</dbReference>
<dbReference type="SUPFAM" id="SSF116846">
    <property type="entry name" value="MIT domain"/>
    <property type="match status" value="1"/>
</dbReference>
<dbReference type="InterPro" id="IPR045036">
    <property type="entry name" value="Spartin-like"/>
</dbReference>
<reference evidence="2" key="1">
    <citation type="submission" date="2018-07" db="EMBL/GenBank/DDBJ databases">
        <title>Comparative genomics of catfishes provides insights into carnivory and benthic adaptation.</title>
        <authorList>
            <person name="Zhang Y."/>
            <person name="Wang D."/>
            <person name="Peng Z."/>
            <person name="Zheng S."/>
            <person name="Shao F."/>
            <person name="Tao W."/>
        </authorList>
    </citation>
    <scope>NUCLEOTIDE SEQUENCE</scope>
    <source>
        <strain evidence="2">Chongqing</strain>
    </source>
</reference>
<evidence type="ECO:0000313" key="2">
    <source>
        <dbReference type="EMBL" id="KAI5612995.1"/>
    </source>
</evidence>
<dbReference type="AlphaFoldDB" id="A0AAD5ABQ3"/>
<dbReference type="SMART" id="SM00745">
    <property type="entry name" value="MIT"/>
    <property type="match status" value="1"/>
</dbReference>
<dbReference type="Gene3D" id="1.20.58.80">
    <property type="entry name" value="Phosphotransferase system, lactose/cellobiose-type IIA subunit"/>
    <property type="match status" value="1"/>
</dbReference>
<dbReference type="InterPro" id="IPR009686">
    <property type="entry name" value="Senescence/spartin_C"/>
</dbReference>
<dbReference type="GO" id="GO:0030514">
    <property type="term" value="P:negative regulation of BMP signaling pathway"/>
    <property type="evidence" value="ECO:0007669"/>
    <property type="project" value="TreeGrafter"/>
</dbReference>
<organism evidence="2 3">
    <name type="scientific">Silurus asotus</name>
    <name type="common">Amur catfish</name>
    <name type="synonym">Parasilurus asotus</name>
    <dbReference type="NCBI Taxonomy" id="30991"/>
    <lineage>
        <taxon>Eukaryota</taxon>
        <taxon>Metazoa</taxon>
        <taxon>Chordata</taxon>
        <taxon>Craniata</taxon>
        <taxon>Vertebrata</taxon>
        <taxon>Euteleostomi</taxon>
        <taxon>Actinopterygii</taxon>
        <taxon>Neopterygii</taxon>
        <taxon>Teleostei</taxon>
        <taxon>Ostariophysi</taxon>
        <taxon>Siluriformes</taxon>
        <taxon>Siluridae</taxon>
        <taxon>Silurus</taxon>
    </lineage>
</organism>
<dbReference type="PANTHER" id="PTHR21068:SF43">
    <property type="entry name" value="SPARTIN"/>
    <property type="match status" value="1"/>
</dbReference>
<protein>
    <submittedName>
        <fullName evidence="2">Spartin</fullName>
    </submittedName>
</protein>
<dbReference type="Pfam" id="PF06911">
    <property type="entry name" value="Senescence"/>
    <property type="match status" value="1"/>
</dbReference>
<dbReference type="GO" id="GO:0051301">
    <property type="term" value="P:cell division"/>
    <property type="evidence" value="ECO:0007669"/>
    <property type="project" value="TreeGrafter"/>
</dbReference>
<feature type="non-terminal residue" evidence="2">
    <location>
        <position position="570"/>
    </location>
</feature>
<keyword evidence="3" id="KW-1185">Reference proteome</keyword>
<feature type="domain" description="MIT" evidence="1">
    <location>
        <begin position="3"/>
        <end position="73"/>
    </location>
</feature>
<dbReference type="GO" id="GO:0005886">
    <property type="term" value="C:plasma membrane"/>
    <property type="evidence" value="ECO:0007669"/>
    <property type="project" value="TreeGrafter"/>
</dbReference>
<proteinExistence type="predicted"/>
<dbReference type="EMBL" id="MU563456">
    <property type="protein sequence ID" value="KAI5612995.1"/>
    <property type="molecule type" value="Genomic_DNA"/>
</dbReference>
<gene>
    <name evidence="2" type="ORF">C0J50_4237</name>
</gene>
<dbReference type="PANTHER" id="PTHR21068">
    <property type="entry name" value="SPARTIN"/>
    <property type="match status" value="1"/>
</dbReference>
<accession>A0AAD5ABQ3</accession>
<sequence>QIIRKLYDKALECLNAGILEDNMGNKDRAIALYRLGRLHLLQGLEMASDQNDAQQVLVKINKMLSSVTTRLAVLESASATQPSGIQNCYPIQNQSGGNASTHTNRARASTHIGRDPCLPKSPSMYSDVPLDRPPAYTPQPTDRLTCTLQSKGRTFPSLPTADAISHHQDVLFFLPHGVQIFFVPPNGQVSAPSYPGYLCITINTSQNNNDCNDTRHPLAYLQVCDWHCPLFPDLPVLLSDTGVFTFPDTMAAVPGSCVGVVLSSEISAVDRSLFQEHLSIFTQLSIQFEMIPNFGIFSMPLTVFIPFLRFSFFCVYLFRAVQSLVGGASVIMVNEATGRNINQNMQTLISPSNDTASEKEKNLPKWSEKMSQSITSGASWLSQGLLQGGDATGKAIQSGAVELRNHMTPEETPAEVSPRVITGLHVAQQATGAAVKVSNFLVNGLSTVVGLVAKEITPHAKKHGSKLVPASLKSNNDACTKLNGVKVVATSSLKGLSTVWTGMERAAKTVGKSASSETVLTVKHKYGNQAGQAANSAVQSAINVGVTAFTLDNIGLKAVLKCAGNQMSSS</sequence>
<evidence type="ECO:0000313" key="3">
    <source>
        <dbReference type="Proteomes" id="UP001205998"/>
    </source>
</evidence>
<evidence type="ECO:0000259" key="1">
    <source>
        <dbReference type="SMART" id="SM00745"/>
    </source>
</evidence>